<evidence type="ECO:0000256" key="1">
    <source>
        <dbReference type="SAM" id="MobiDB-lite"/>
    </source>
</evidence>
<dbReference type="Proteomes" id="UP001175228">
    <property type="component" value="Unassembled WGS sequence"/>
</dbReference>
<feature type="region of interest" description="Disordered" evidence="1">
    <location>
        <begin position="692"/>
        <end position="784"/>
    </location>
</feature>
<proteinExistence type="predicted"/>
<feature type="compositionally biased region" description="Low complexity" evidence="1">
    <location>
        <begin position="434"/>
        <end position="444"/>
    </location>
</feature>
<feature type="region of interest" description="Disordered" evidence="1">
    <location>
        <begin position="183"/>
        <end position="207"/>
    </location>
</feature>
<feature type="non-terminal residue" evidence="2">
    <location>
        <position position="850"/>
    </location>
</feature>
<feature type="compositionally biased region" description="Polar residues" evidence="1">
    <location>
        <begin position="736"/>
        <end position="760"/>
    </location>
</feature>
<name>A0AA39UX92_9AGAR</name>
<feature type="compositionally biased region" description="Basic and acidic residues" evidence="1">
    <location>
        <begin position="220"/>
        <end position="235"/>
    </location>
</feature>
<feature type="region of interest" description="Disordered" evidence="1">
    <location>
        <begin position="529"/>
        <end position="550"/>
    </location>
</feature>
<feature type="region of interest" description="Disordered" evidence="1">
    <location>
        <begin position="220"/>
        <end position="258"/>
    </location>
</feature>
<feature type="region of interest" description="Disordered" evidence="1">
    <location>
        <begin position="428"/>
        <end position="447"/>
    </location>
</feature>
<feature type="region of interest" description="Disordered" evidence="1">
    <location>
        <begin position="21"/>
        <end position="89"/>
    </location>
</feature>
<feature type="region of interest" description="Disordered" evidence="1">
    <location>
        <begin position="126"/>
        <end position="168"/>
    </location>
</feature>
<feature type="compositionally biased region" description="Polar residues" evidence="1">
    <location>
        <begin position="21"/>
        <end position="42"/>
    </location>
</feature>
<accession>A0AA39UX92</accession>
<comment type="caution">
    <text evidence="2">The sequence shown here is derived from an EMBL/GenBank/DDBJ whole genome shotgun (WGS) entry which is preliminary data.</text>
</comment>
<feature type="region of interest" description="Disordered" evidence="1">
    <location>
        <begin position="491"/>
        <end position="517"/>
    </location>
</feature>
<reference evidence="2" key="1">
    <citation type="submission" date="2023-06" db="EMBL/GenBank/DDBJ databases">
        <authorList>
            <consortium name="Lawrence Berkeley National Laboratory"/>
            <person name="Ahrendt S."/>
            <person name="Sahu N."/>
            <person name="Indic B."/>
            <person name="Wong-Bajracharya J."/>
            <person name="Merenyi Z."/>
            <person name="Ke H.-M."/>
            <person name="Monk M."/>
            <person name="Kocsube S."/>
            <person name="Drula E."/>
            <person name="Lipzen A."/>
            <person name="Balint B."/>
            <person name="Henrissat B."/>
            <person name="Andreopoulos B."/>
            <person name="Martin F.M."/>
            <person name="Harder C.B."/>
            <person name="Rigling D."/>
            <person name="Ford K.L."/>
            <person name="Foster G.D."/>
            <person name="Pangilinan J."/>
            <person name="Papanicolaou A."/>
            <person name="Barry K."/>
            <person name="LaButti K."/>
            <person name="Viragh M."/>
            <person name="Koriabine M."/>
            <person name="Yan M."/>
            <person name="Riley R."/>
            <person name="Champramary S."/>
            <person name="Plett K.L."/>
            <person name="Tsai I.J."/>
            <person name="Slot J."/>
            <person name="Sipos G."/>
            <person name="Plett J."/>
            <person name="Nagy L.G."/>
            <person name="Grigoriev I.V."/>
        </authorList>
    </citation>
    <scope>NUCLEOTIDE SEQUENCE</scope>
    <source>
        <strain evidence="2">HWK02</strain>
    </source>
</reference>
<feature type="compositionally biased region" description="Low complexity" evidence="1">
    <location>
        <begin position="493"/>
        <end position="504"/>
    </location>
</feature>
<keyword evidence="3" id="KW-1185">Reference proteome</keyword>
<evidence type="ECO:0000313" key="3">
    <source>
        <dbReference type="Proteomes" id="UP001175228"/>
    </source>
</evidence>
<gene>
    <name evidence="2" type="ORF">EDD18DRAFT_1163934</name>
</gene>
<dbReference type="AlphaFoldDB" id="A0AA39UX92"/>
<organism evidence="2 3">
    <name type="scientific">Armillaria luteobubalina</name>
    <dbReference type="NCBI Taxonomy" id="153913"/>
    <lineage>
        <taxon>Eukaryota</taxon>
        <taxon>Fungi</taxon>
        <taxon>Dikarya</taxon>
        <taxon>Basidiomycota</taxon>
        <taxon>Agaricomycotina</taxon>
        <taxon>Agaricomycetes</taxon>
        <taxon>Agaricomycetidae</taxon>
        <taxon>Agaricales</taxon>
        <taxon>Marasmiineae</taxon>
        <taxon>Physalacriaceae</taxon>
        <taxon>Armillaria</taxon>
    </lineage>
</organism>
<feature type="compositionally biased region" description="Basic and acidic residues" evidence="1">
    <location>
        <begin position="47"/>
        <end position="56"/>
    </location>
</feature>
<evidence type="ECO:0000313" key="2">
    <source>
        <dbReference type="EMBL" id="KAK0496785.1"/>
    </source>
</evidence>
<dbReference type="EMBL" id="JAUEPU010000014">
    <property type="protein sequence ID" value="KAK0496785.1"/>
    <property type="molecule type" value="Genomic_DNA"/>
</dbReference>
<protein>
    <submittedName>
        <fullName evidence="2">Uncharacterized protein</fullName>
    </submittedName>
</protein>
<sequence length="850" mass="91486">STFRGQQPQVNLKERIAALQQRNVSQTQRPSVPSLSTNQPLIPSSGLRDKIAKFEQKGGVPVPRGSFGLGAPPTAENGQTRKRGELYGNRIPSAVRVASGSSAPPMSRSTSPLFFSGGRNFSLSGLDYDDFSDTADSPRDSQAFRSLSPSPTPDDTPENPRVFGSKSRSTSFAAALDIARRAEASSDLNGRGDTPSHEYSLSPPVSPVSGTSFFSSIDIDKVHDTPVIEPDEKSDGSSSPKPESQEYPPSAAPEDEPCVVVFTSDIVEDSAALLDLTLDKSETDVAINTPPVNMDSSDLADISFQSDAAPMDKLNTPTPSAALAELESLVPLPSSPSPPPPPVICVTDDVGDHAEVVSGLATATNEEDEEDAFIDENSNAASDVTSIAASELDHPGTTDLMLYERVSMEVSNLPQYQLLRTPDDNVAAEQHGVRPSPESSRPSSVTFNNRSAESILASVEFLEADNSYVETDHTDLTPIPDSPFVINSYEAESTTPVPSQPSSPARETSLPPMPITPLPRPVSMIETSPSHVTTTHRKTSSGSQAPPVQLLESPPYLTESEFGELRLHTTSRPFARPHTFVSHYAESELVTSGDPSFSAVVHGRVREVATLPSRSLHPPSTPQMSRVNRDMNVETPPTPGSNELALLLKDAALLERSLMNGELPSESRLRGKEQEMKAAEVRISRVLNKDDPVRRKRSFRMPQALTRNKSKPRDESSKVSQDFDMEKSSGEAAPSNGRTASGPESDQTNSTSGHTRQGSDSVLEATPEDDRPPTPPPKSPRSKYLASFRRLANASRSSTFHGFRASVPSGIAWPSLSSKKNGSVNRASSFAEKMWRRGRTKSTISIVSTD</sequence>